<feature type="transmembrane region" description="Helical" evidence="1">
    <location>
        <begin position="20"/>
        <end position="39"/>
    </location>
</feature>
<gene>
    <name evidence="2" type="ORF">PaecuDRAFT_0254</name>
</gene>
<dbReference type="RefSeq" id="WP_006036272.1">
    <property type="nucleotide sequence ID" value="NZ_AEDD01000001.1"/>
</dbReference>
<sequence length="229" mass="25941">MNRTQAIIRMHSRNKQQWFYVPWIILMSSFVVNLIIGAINPAGEGTYTGGLVSIFIYTFVIGILSFVQTFPFALGLSVRRKDYYWGTIASAVGAFAITALLLFLFSIAESEWTNYWGVNLHFFELPYWSDGSSINRFWIPLLLLLNQFVLGFAIGGFYRRFGKIGMLVIAIAFIVLGTLASFLLVTNGYWANLFDWFGDQTMAELALYTLPITVLLGGLAYWFIRRATA</sequence>
<proteinExistence type="predicted"/>
<feature type="transmembrane region" description="Helical" evidence="1">
    <location>
        <begin position="164"/>
        <end position="185"/>
    </location>
</feature>
<feature type="transmembrane region" description="Helical" evidence="1">
    <location>
        <begin position="83"/>
        <end position="108"/>
    </location>
</feature>
<protein>
    <submittedName>
        <fullName evidence="2">Uncharacterized protein</fullName>
    </submittedName>
</protein>
<reference evidence="2 3" key="1">
    <citation type="submission" date="2010-07" db="EMBL/GenBank/DDBJ databases">
        <title>The draft genome of Paenibacillus curdlanolyticus YK9.</title>
        <authorList>
            <consortium name="US DOE Joint Genome Institute (JGI-PGF)"/>
            <person name="Lucas S."/>
            <person name="Copeland A."/>
            <person name="Lapidus A."/>
            <person name="Cheng J.-F."/>
            <person name="Bruce D."/>
            <person name="Goodwin L."/>
            <person name="Pitluck S."/>
            <person name="Land M.L."/>
            <person name="Hauser L."/>
            <person name="Chang Y.-J."/>
            <person name="Jeffries C."/>
            <person name="Anderson I.J."/>
            <person name="Johnson E."/>
            <person name="Loganathan U."/>
            <person name="Mulhopadhyay B."/>
            <person name="Kyrpides N."/>
            <person name="Woyke T.J."/>
        </authorList>
    </citation>
    <scope>NUCLEOTIDE SEQUENCE [LARGE SCALE GENOMIC DNA]</scope>
    <source>
        <strain evidence="2 3">YK9</strain>
    </source>
</reference>
<evidence type="ECO:0000313" key="3">
    <source>
        <dbReference type="Proteomes" id="UP000005387"/>
    </source>
</evidence>
<organism evidence="2 3">
    <name type="scientific">Paenibacillus curdlanolyticus YK9</name>
    <dbReference type="NCBI Taxonomy" id="717606"/>
    <lineage>
        <taxon>Bacteria</taxon>
        <taxon>Bacillati</taxon>
        <taxon>Bacillota</taxon>
        <taxon>Bacilli</taxon>
        <taxon>Bacillales</taxon>
        <taxon>Paenibacillaceae</taxon>
        <taxon>Paenibacillus</taxon>
    </lineage>
</organism>
<dbReference type="OrthoDB" id="2663350at2"/>
<name>E0I379_9BACL</name>
<evidence type="ECO:0000313" key="2">
    <source>
        <dbReference type="EMBL" id="EFM12743.1"/>
    </source>
</evidence>
<keyword evidence="1" id="KW-1133">Transmembrane helix</keyword>
<evidence type="ECO:0000256" key="1">
    <source>
        <dbReference type="SAM" id="Phobius"/>
    </source>
</evidence>
<feature type="transmembrane region" description="Helical" evidence="1">
    <location>
        <begin position="137"/>
        <end position="157"/>
    </location>
</feature>
<dbReference type="STRING" id="717606.PaecuDRAFT_0254"/>
<keyword evidence="1" id="KW-0472">Membrane</keyword>
<keyword evidence="3" id="KW-1185">Reference proteome</keyword>
<dbReference type="AlphaFoldDB" id="E0I379"/>
<dbReference type="Proteomes" id="UP000005387">
    <property type="component" value="Unassembled WGS sequence"/>
</dbReference>
<dbReference type="EMBL" id="AEDD01000001">
    <property type="protein sequence ID" value="EFM12743.1"/>
    <property type="molecule type" value="Genomic_DNA"/>
</dbReference>
<feature type="transmembrane region" description="Helical" evidence="1">
    <location>
        <begin position="205"/>
        <end position="224"/>
    </location>
</feature>
<keyword evidence="1" id="KW-0812">Transmembrane</keyword>
<dbReference type="eggNOG" id="ENOG5032S7F">
    <property type="taxonomic scope" value="Bacteria"/>
</dbReference>
<feature type="transmembrane region" description="Helical" evidence="1">
    <location>
        <begin position="51"/>
        <end position="76"/>
    </location>
</feature>
<accession>E0I379</accession>